<dbReference type="Proteomes" id="UP000391834">
    <property type="component" value="Unassembled WGS sequence"/>
</dbReference>
<name>A0A5M4ATZ1_9BACT</name>
<proteinExistence type="predicted"/>
<reference evidence="1 2" key="1">
    <citation type="submission" date="2019-10" db="EMBL/GenBank/DDBJ databases">
        <title>Prolixibacter strains distinguished by the presence of nitrate reductase genes were adept at nitrate-dependent anaerobic corrosion of metallic iron and carbon steel.</title>
        <authorList>
            <person name="Iino T."/>
            <person name="Shono N."/>
            <person name="Ito K."/>
            <person name="Nakamura R."/>
            <person name="Sueoka K."/>
            <person name="Harayama S."/>
            <person name="Ohkuma M."/>
        </authorList>
    </citation>
    <scope>NUCLEOTIDE SEQUENCE [LARGE SCALE GENOMIC DNA]</scope>
    <source>
        <strain evidence="1 2">JCM 13498</strain>
    </source>
</reference>
<dbReference type="InterPro" id="IPR058060">
    <property type="entry name" value="HYC_CC_PP"/>
</dbReference>
<dbReference type="OrthoDB" id="1120477at2"/>
<dbReference type="NCBIfam" id="NF047658">
    <property type="entry name" value="HYC_CC_PP"/>
    <property type="match status" value="1"/>
</dbReference>
<evidence type="ECO:0000313" key="2">
    <source>
        <dbReference type="Proteomes" id="UP000391834"/>
    </source>
</evidence>
<dbReference type="RefSeq" id="WP_025864806.1">
    <property type="nucleotide sequence ID" value="NZ_BLAX01000001.1"/>
</dbReference>
<gene>
    <name evidence="1" type="ORF">PbJCM13498_00670</name>
</gene>
<comment type="caution">
    <text evidence="1">The sequence shown here is derived from an EMBL/GenBank/DDBJ whole genome shotgun (WGS) entry which is preliminary data.</text>
</comment>
<organism evidence="1 2">
    <name type="scientific">Prolixibacter bellariivorans</name>
    <dbReference type="NCBI Taxonomy" id="314319"/>
    <lineage>
        <taxon>Bacteria</taxon>
        <taxon>Pseudomonadati</taxon>
        <taxon>Bacteroidota</taxon>
        <taxon>Bacteroidia</taxon>
        <taxon>Marinilabiliales</taxon>
        <taxon>Prolixibacteraceae</taxon>
        <taxon>Prolixibacter</taxon>
    </lineage>
</organism>
<protein>
    <submittedName>
        <fullName evidence="1">Uncharacterized protein</fullName>
    </submittedName>
</protein>
<evidence type="ECO:0000313" key="1">
    <source>
        <dbReference type="EMBL" id="GET31204.1"/>
    </source>
</evidence>
<dbReference type="InterPro" id="IPR058512">
    <property type="entry name" value="DUF8199"/>
</dbReference>
<dbReference type="EMBL" id="BLAX01000001">
    <property type="protein sequence ID" value="GET31204.1"/>
    <property type="molecule type" value="Genomic_DNA"/>
</dbReference>
<accession>A0A5M4ATZ1</accession>
<dbReference type="Pfam" id="PF26622">
    <property type="entry name" value="DUF8199"/>
    <property type="match status" value="1"/>
</dbReference>
<dbReference type="AlphaFoldDB" id="A0A5M4ATZ1"/>
<sequence length="129" mass="14333">MIRKTGHILTALILLASTIGVTINKHYSNGRLFDVSIYAAAQSCCSPGHHMDGCRDTHDHYQVVNDFLASNFDNDFQAPVMNFFTPVMVVPAFELSVISEVNSPLFPHQNKLPVYDAGDWCALTQVFLC</sequence>
<keyword evidence="2" id="KW-1185">Reference proteome</keyword>